<keyword evidence="11 13" id="KW-0472">Membrane</keyword>
<dbReference type="PANTHER" id="PTHR43141">
    <property type="entry name" value="CYTOCHROME BD2 SUBUNIT II"/>
    <property type="match status" value="1"/>
</dbReference>
<feature type="transmembrane region" description="Helical" evidence="13">
    <location>
        <begin position="197"/>
        <end position="219"/>
    </location>
</feature>
<evidence type="ECO:0000256" key="6">
    <source>
        <dbReference type="ARBA" id="ARBA00022692"/>
    </source>
</evidence>
<proteinExistence type="inferred from homology"/>
<protein>
    <submittedName>
        <fullName evidence="14">Cytochrome d ubiquinol oxidase subunit II</fullName>
    </submittedName>
</protein>
<comment type="subcellular location">
    <subcellularLocation>
        <location evidence="1">Cell membrane</location>
        <topology evidence="1">Multi-pass membrane protein</topology>
    </subcellularLocation>
</comment>
<gene>
    <name evidence="14" type="primary">cydB</name>
    <name evidence="14" type="ORF">FSW04_21205</name>
</gene>
<evidence type="ECO:0000256" key="13">
    <source>
        <dbReference type="SAM" id="Phobius"/>
    </source>
</evidence>
<dbReference type="AlphaFoldDB" id="A0A5B8UA36"/>
<dbReference type="EMBL" id="CP042430">
    <property type="protein sequence ID" value="QEC49834.1"/>
    <property type="molecule type" value="Genomic_DNA"/>
</dbReference>
<keyword evidence="15" id="KW-1185">Reference proteome</keyword>
<dbReference type="GO" id="GO:0005886">
    <property type="term" value="C:plasma membrane"/>
    <property type="evidence" value="ECO:0007669"/>
    <property type="project" value="UniProtKB-SubCell"/>
</dbReference>
<keyword evidence="3" id="KW-0813">Transport</keyword>
<dbReference type="Proteomes" id="UP000321805">
    <property type="component" value="Chromosome"/>
</dbReference>
<reference evidence="14 15" key="1">
    <citation type="journal article" date="2018" name="J. Microbiol.">
        <title>Baekduia soli gen. nov., sp. nov., a novel bacterium isolated from the soil of Baekdu Mountain and proposal of a novel family name, Baekduiaceae fam. nov.</title>
        <authorList>
            <person name="An D.S."/>
            <person name="Siddiqi M.Z."/>
            <person name="Kim K.H."/>
            <person name="Yu H.S."/>
            <person name="Im W.T."/>
        </authorList>
    </citation>
    <scope>NUCLEOTIDE SEQUENCE [LARGE SCALE GENOMIC DNA]</scope>
    <source>
        <strain evidence="14 15">BR7-21</strain>
    </source>
</reference>
<evidence type="ECO:0000256" key="8">
    <source>
        <dbReference type="ARBA" id="ARBA00022982"/>
    </source>
</evidence>
<dbReference type="GO" id="GO:0016682">
    <property type="term" value="F:oxidoreductase activity, acting on diphenols and related substances as donors, oxygen as acceptor"/>
    <property type="evidence" value="ECO:0007669"/>
    <property type="project" value="TreeGrafter"/>
</dbReference>
<dbReference type="RefSeq" id="WP_146922199.1">
    <property type="nucleotide sequence ID" value="NZ_CP042430.1"/>
</dbReference>
<feature type="transmembrane region" description="Helical" evidence="13">
    <location>
        <begin position="160"/>
        <end position="185"/>
    </location>
</feature>
<dbReference type="PIRSF" id="PIRSF000267">
    <property type="entry name" value="Cyt_oxidse_sub2"/>
    <property type="match status" value="1"/>
</dbReference>
<keyword evidence="9 13" id="KW-1133">Transmembrane helix</keyword>
<evidence type="ECO:0000256" key="12">
    <source>
        <dbReference type="SAM" id="MobiDB-lite"/>
    </source>
</evidence>
<feature type="region of interest" description="Disordered" evidence="12">
    <location>
        <begin position="349"/>
        <end position="368"/>
    </location>
</feature>
<keyword evidence="5" id="KW-0349">Heme</keyword>
<organism evidence="14 15">
    <name type="scientific">Baekduia soli</name>
    <dbReference type="NCBI Taxonomy" id="496014"/>
    <lineage>
        <taxon>Bacteria</taxon>
        <taxon>Bacillati</taxon>
        <taxon>Actinomycetota</taxon>
        <taxon>Thermoleophilia</taxon>
        <taxon>Solirubrobacterales</taxon>
        <taxon>Baekduiaceae</taxon>
        <taxon>Baekduia</taxon>
    </lineage>
</organism>
<evidence type="ECO:0000313" key="14">
    <source>
        <dbReference type="EMBL" id="QEC49834.1"/>
    </source>
</evidence>
<sequence>MNPTTLQVIWFLLISILWLGYFVLEGFDFGVGMLLRHVARTNPEKRAVMHTIGPVWDGNEVWLLVAGGATFAAFPELYATLFSGFYLALFLILAALIARGVAFEFWGKDDDPRWRATWEWALTIGSALPALLWGVAWANIIRGVPVDAQGEFNGTLLSLLNPYGLLGGVVTLSLFAAHGASFLSLRTTGVIEERSRAAARALAPMAAAAVVAFAAWTIVRQGDHGGVQAVSAVLVVLAALCGAGAALRAGVRPGVAFGLSALTILLLFCGIFADLYPNALVSTGPGPSLTLRAASSTNYTLTVMTVVAVVFVPIVLAYQAWTYWVFRARLGAEDFGEIHSPIDLLARHTGGGREADADEPAPTAPGAS</sequence>
<dbReference type="PANTHER" id="PTHR43141:SF5">
    <property type="entry name" value="CYTOCHROME BD-I UBIQUINOL OXIDASE SUBUNIT 2"/>
    <property type="match status" value="1"/>
</dbReference>
<dbReference type="GO" id="GO:0070069">
    <property type="term" value="C:cytochrome complex"/>
    <property type="evidence" value="ECO:0007669"/>
    <property type="project" value="TreeGrafter"/>
</dbReference>
<dbReference type="GO" id="GO:0009055">
    <property type="term" value="F:electron transfer activity"/>
    <property type="evidence" value="ECO:0007669"/>
    <property type="project" value="TreeGrafter"/>
</dbReference>
<keyword evidence="6 13" id="KW-0812">Transmembrane</keyword>
<accession>A0A5B8UA36</accession>
<keyword evidence="7" id="KW-0479">Metal-binding</keyword>
<dbReference type="GO" id="GO:0046872">
    <property type="term" value="F:metal ion binding"/>
    <property type="evidence" value="ECO:0007669"/>
    <property type="project" value="UniProtKB-KW"/>
</dbReference>
<name>A0A5B8UA36_9ACTN</name>
<dbReference type="KEGG" id="bsol:FSW04_21205"/>
<feature type="transmembrane region" description="Helical" evidence="13">
    <location>
        <begin position="85"/>
        <end position="106"/>
    </location>
</feature>
<comment type="similarity">
    <text evidence="2">Belongs to the cytochrome ubiquinol oxidase subunit 2 family.</text>
</comment>
<dbReference type="Pfam" id="PF02322">
    <property type="entry name" value="Cyt_bd_oxida_II"/>
    <property type="match status" value="1"/>
</dbReference>
<keyword evidence="8" id="KW-0249">Electron transport</keyword>
<dbReference type="OrthoDB" id="9776710at2"/>
<dbReference type="InterPro" id="IPR003317">
    <property type="entry name" value="Cyt-d_oxidase_su2"/>
</dbReference>
<keyword evidence="4" id="KW-1003">Cell membrane</keyword>
<keyword evidence="10" id="KW-0408">Iron</keyword>
<dbReference type="NCBIfam" id="TIGR00203">
    <property type="entry name" value="cydB"/>
    <property type="match status" value="1"/>
</dbReference>
<feature type="transmembrane region" description="Helical" evidence="13">
    <location>
        <begin position="225"/>
        <end position="247"/>
    </location>
</feature>
<feature type="transmembrane region" description="Helical" evidence="13">
    <location>
        <begin position="118"/>
        <end position="140"/>
    </location>
</feature>
<evidence type="ECO:0000256" key="9">
    <source>
        <dbReference type="ARBA" id="ARBA00022989"/>
    </source>
</evidence>
<feature type="transmembrane region" description="Helical" evidence="13">
    <location>
        <begin position="299"/>
        <end position="321"/>
    </location>
</feature>
<evidence type="ECO:0000256" key="5">
    <source>
        <dbReference type="ARBA" id="ARBA00022617"/>
    </source>
</evidence>
<evidence type="ECO:0000256" key="1">
    <source>
        <dbReference type="ARBA" id="ARBA00004651"/>
    </source>
</evidence>
<feature type="transmembrane region" description="Helical" evidence="13">
    <location>
        <begin position="6"/>
        <end position="24"/>
    </location>
</feature>
<evidence type="ECO:0000256" key="2">
    <source>
        <dbReference type="ARBA" id="ARBA00007543"/>
    </source>
</evidence>
<evidence type="ECO:0000313" key="15">
    <source>
        <dbReference type="Proteomes" id="UP000321805"/>
    </source>
</evidence>
<evidence type="ECO:0000256" key="3">
    <source>
        <dbReference type="ARBA" id="ARBA00022448"/>
    </source>
</evidence>
<evidence type="ECO:0000256" key="10">
    <source>
        <dbReference type="ARBA" id="ARBA00023004"/>
    </source>
</evidence>
<evidence type="ECO:0000256" key="4">
    <source>
        <dbReference type="ARBA" id="ARBA00022475"/>
    </source>
</evidence>
<dbReference type="GO" id="GO:0019646">
    <property type="term" value="P:aerobic electron transport chain"/>
    <property type="evidence" value="ECO:0007669"/>
    <property type="project" value="TreeGrafter"/>
</dbReference>
<evidence type="ECO:0000256" key="7">
    <source>
        <dbReference type="ARBA" id="ARBA00022723"/>
    </source>
</evidence>
<evidence type="ECO:0000256" key="11">
    <source>
        <dbReference type="ARBA" id="ARBA00023136"/>
    </source>
</evidence>
<feature type="transmembrane region" description="Helical" evidence="13">
    <location>
        <begin position="254"/>
        <end position="279"/>
    </location>
</feature>